<dbReference type="OrthoDB" id="267418at2759"/>
<reference evidence="2" key="2">
    <citation type="journal article" date="2021" name="Sci. Data">
        <title>Chromosome-scale genome sequencing, assembly and annotation of six genomes from subfamily Leishmaniinae.</title>
        <authorList>
            <person name="Almutairi H."/>
            <person name="Urbaniak M.D."/>
            <person name="Bates M.D."/>
            <person name="Jariyapan N."/>
            <person name="Kwakye-Nuako G."/>
            <person name="Thomaz Soccol V."/>
            <person name="Al-Salem W.S."/>
            <person name="Dillon R.J."/>
            <person name="Bates P.A."/>
            <person name="Gatherer D."/>
        </authorList>
    </citation>
    <scope>NUCLEOTIDE SEQUENCE [LARGE SCALE GENOMIC DNA]</scope>
</reference>
<evidence type="ECO:0000313" key="2">
    <source>
        <dbReference type="Proteomes" id="UP000673552"/>
    </source>
</evidence>
<evidence type="ECO:0000313" key="1">
    <source>
        <dbReference type="EMBL" id="KAG5476915.1"/>
    </source>
</evidence>
<dbReference type="Proteomes" id="UP000673552">
    <property type="component" value="Unassembled WGS sequence"/>
</dbReference>
<proteinExistence type="predicted"/>
<dbReference type="GeneID" id="92515232"/>
<keyword evidence="2" id="KW-1185">Reference proteome</keyword>
<sequence>MPFLQWRAALTDTLATRGEAAKALAARWTATGICGARSVEAAGTPAGNESEAEWSSLSILHVFHLAHVAASTDPDVPAAVDDMSTEDLVTSVRRLLCMGQLPRSNFAASAAKGEAVSTYVARALLLRLRGLVETHERFLTWMHRRSRKAVPAVPDDAGAEESFLTEAATFLRTLPSPDALQRSAPLPPETERCEQSRRFSYAQLLSSNLYAISTFMDVAVVATTCTPPGAPASPLPPLHCGLHSPPNPIETTARTLLYFLITLIVDVLESSVLNCCQLAHSHFVPAHESERVRLSQVAGDFLATPTAAGRFSVSASASASASPASASLHVILCTVLQEEGSRLLERLLRYAQHEGRCRSESADMDPTHHRLLTRHVLRRVGPLFFHPLRAHLTDTGITNHTTAAVASDHTDTALVAWMAEQLQRIVPLRILPAEGEGPEKPSQDFPGGLTGEGYQPCRFEAESLAELLRLLVAQIDAGASPSPSAGVDECDCSSVTNHFGALTTEQGAPETAEGAGDVSRVPEYAMLFLPLISTARAQGGGTRLPCTARETLMAAREQVVAYARNLSAK</sequence>
<accession>A0A836KND3</accession>
<protein>
    <submittedName>
        <fullName evidence="1">Uncharacterized protein</fullName>
    </submittedName>
</protein>
<gene>
    <name evidence="1" type="ORF">LSCM1_05248</name>
</gene>
<dbReference type="RefSeq" id="XP_067178085.1">
    <property type="nucleotide sequence ID" value="XM_067322720.1"/>
</dbReference>
<name>A0A836KND3_9TRYP</name>
<comment type="caution">
    <text evidence="1">The sequence shown here is derived from an EMBL/GenBank/DDBJ whole genome shotgun (WGS) entry which is preliminary data.</text>
</comment>
<organism evidence="1 2">
    <name type="scientific">Leishmania martiniquensis</name>
    <dbReference type="NCBI Taxonomy" id="1580590"/>
    <lineage>
        <taxon>Eukaryota</taxon>
        <taxon>Discoba</taxon>
        <taxon>Euglenozoa</taxon>
        <taxon>Kinetoplastea</taxon>
        <taxon>Metakinetoplastina</taxon>
        <taxon>Trypanosomatida</taxon>
        <taxon>Trypanosomatidae</taxon>
        <taxon>Leishmaniinae</taxon>
        <taxon>Leishmania</taxon>
    </lineage>
</organism>
<dbReference type="KEGG" id="lmat:92515232"/>
<dbReference type="AlphaFoldDB" id="A0A836KND3"/>
<dbReference type="EMBL" id="JAFEUZ010000025">
    <property type="protein sequence ID" value="KAG5476915.1"/>
    <property type="molecule type" value="Genomic_DNA"/>
</dbReference>
<reference evidence="2" key="1">
    <citation type="journal article" date="2021" name="Microbiol. Resour. Announc.">
        <title>LGAAP: Leishmaniinae Genome Assembly and Annotation Pipeline.</title>
        <authorList>
            <person name="Almutairi H."/>
            <person name="Urbaniak M.D."/>
            <person name="Bates M.D."/>
            <person name="Jariyapan N."/>
            <person name="Kwakye-Nuako G."/>
            <person name="Thomaz-Soccol V."/>
            <person name="Al-Salem W.S."/>
            <person name="Dillon R.J."/>
            <person name="Bates P.A."/>
            <person name="Gatherer D."/>
        </authorList>
    </citation>
    <scope>NUCLEOTIDE SEQUENCE [LARGE SCALE GENOMIC DNA]</scope>
</reference>